<accession>A0A1D8P3N6</accession>
<keyword evidence="3 6" id="KW-0812">Transmembrane</keyword>
<dbReference type="AlphaFoldDB" id="A0A1D8P3N6"/>
<reference evidence="7 8" key="1">
    <citation type="submission" date="2016-10" db="EMBL/GenBank/DDBJ databases">
        <title>Lutibacter sp. LPB0138, isolated from marine gastropod.</title>
        <authorList>
            <person name="Kim E."/>
            <person name="Yi H."/>
        </authorList>
    </citation>
    <scope>NUCLEOTIDE SEQUENCE [LARGE SCALE GENOMIC DNA]</scope>
    <source>
        <strain evidence="7 8">LPB0138</strain>
    </source>
</reference>
<evidence type="ECO:0000313" key="8">
    <source>
        <dbReference type="Proteomes" id="UP000176050"/>
    </source>
</evidence>
<keyword evidence="8" id="KW-1185">Reference proteome</keyword>
<feature type="transmembrane region" description="Helical" evidence="6">
    <location>
        <begin position="161"/>
        <end position="182"/>
    </location>
</feature>
<feature type="transmembrane region" description="Helical" evidence="6">
    <location>
        <begin position="78"/>
        <end position="97"/>
    </location>
</feature>
<evidence type="ECO:0000313" key="7">
    <source>
        <dbReference type="EMBL" id="AOW19183.1"/>
    </source>
</evidence>
<feature type="transmembrane region" description="Helical" evidence="6">
    <location>
        <begin position="194"/>
        <end position="212"/>
    </location>
</feature>
<comment type="subcellular location">
    <subcellularLocation>
        <location evidence="1">Membrane</location>
        <topology evidence="1">Multi-pass membrane protein</topology>
    </subcellularLocation>
</comment>
<dbReference type="PANTHER" id="PTHR31885:SF6">
    <property type="entry name" value="GH04784P"/>
    <property type="match status" value="1"/>
</dbReference>
<feature type="transmembrane region" description="Helical" evidence="6">
    <location>
        <begin position="133"/>
        <end position="154"/>
    </location>
</feature>
<dbReference type="OrthoDB" id="5651790at2"/>
<keyword evidence="4 6" id="KW-1133">Transmembrane helix</keyword>
<evidence type="ECO:0008006" key="9">
    <source>
        <dbReference type="Google" id="ProtNLM"/>
    </source>
</evidence>
<dbReference type="RefSeq" id="WP_070235313.1">
    <property type="nucleotide sequence ID" value="NZ_CP017478.1"/>
</dbReference>
<proteinExistence type="inferred from homology"/>
<dbReference type="InterPro" id="IPR012506">
    <property type="entry name" value="TMEM86B-like"/>
</dbReference>
<gene>
    <name evidence="7" type="ORF">LPB138_00100</name>
</gene>
<evidence type="ECO:0000256" key="6">
    <source>
        <dbReference type="SAM" id="Phobius"/>
    </source>
</evidence>
<evidence type="ECO:0000256" key="3">
    <source>
        <dbReference type="ARBA" id="ARBA00022692"/>
    </source>
</evidence>
<feature type="transmembrane region" description="Helical" evidence="6">
    <location>
        <begin position="55"/>
        <end position="72"/>
    </location>
</feature>
<name>A0A1D8P3N6_9FLAO</name>
<dbReference type="Proteomes" id="UP000176050">
    <property type="component" value="Chromosome"/>
</dbReference>
<feature type="transmembrane region" description="Helical" evidence="6">
    <location>
        <begin position="7"/>
        <end position="25"/>
    </location>
</feature>
<keyword evidence="5 6" id="KW-0472">Membrane</keyword>
<comment type="similarity">
    <text evidence="2">Belongs to the TMEM86 family.</text>
</comment>
<dbReference type="EMBL" id="CP017478">
    <property type="protein sequence ID" value="AOW19183.1"/>
    <property type="molecule type" value="Genomic_DNA"/>
</dbReference>
<dbReference type="PANTHER" id="PTHR31885">
    <property type="entry name" value="GH04784P"/>
    <property type="match status" value="1"/>
</dbReference>
<evidence type="ECO:0000256" key="1">
    <source>
        <dbReference type="ARBA" id="ARBA00004141"/>
    </source>
</evidence>
<evidence type="ECO:0000256" key="4">
    <source>
        <dbReference type="ARBA" id="ARBA00022989"/>
    </source>
</evidence>
<dbReference type="Pfam" id="PF07947">
    <property type="entry name" value="YhhN"/>
    <property type="match status" value="1"/>
</dbReference>
<dbReference type="KEGG" id="lul:LPB138_00100"/>
<dbReference type="GO" id="GO:0016787">
    <property type="term" value="F:hydrolase activity"/>
    <property type="evidence" value="ECO:0007669"/>
    <property type="project" value="TreeGrafter"/>
</dbReference>
<evidence type="ECO:0000256" key="2">
    <source>
        <dbReference type="ARBA" id="ARBA00007375"/>
    </source>
</evidence>
<organism evidence="7 8">
    <name type="scientific">Urechidicola croceus</name>
    <dbReference type="NCBI Taxonomy" id="1850246"/>
    <lineage>
        <taxon>Bacteria</taxon>
        <taxon>Pseudomonadati</taxon>
        <taxon>Bacteroidota</taxon>
        <taxon>Flavobacteriia</taxon>
        <taxon>Flavobacteriales</taxon>
        <taxon>Flavobacteriaceae</taxon>
        <taxon>Urechidicola</taxon>
    </lineage>
</organism>
<protein>
    <recommendedName>
        <fullName evidence="9">Lysoplasmalogenase</fullName>
    </recommendedName>
</protein>
<dbReference type="STRING" id="1850246.LPB138_00100"/>
<sequence length="219" mass="24675">MKSSKLILGIFLIVSILDIIGISIGNETMKYIFKPLIMLTLMAYYSVVVNNENKLYLAALFFAFIGDVLLMFDTQLNFILGLISFLIAHVLYIIIIVKLLNKSTSVQKTIAIVPFLIFYIGLIYLLKDSMGEMLIPVVIYGLIISTFGAVSFLNYLTKKSVVSLVLLGGALFFIVSDSTLAIDKFYQSEGYFSILIMLTYILAQYLICRFMIVESENKE</sequence>
<dbReference type="GO" id="GO:0016020">
    <property type="term" value="C:membrane"/>
    <property type="evidence" value="ECO:0007669"/>
    <property type="project" value="UniProtKB-SubCell"/>
</dbReference>
<evidence type="ECO:0000256" key="5">
    <source>
        <dbReference type="ARBA" id="ARBA00023136"/>
    </source>
</evidence>
<feature type="transmembrane region" description="Helical" evidence="6">
    <location>
        <begin position="31"/>
        <end position="48"/>
    </location>
</feature>
<feature type="transmembrane region" description="Helical" evidence="6">
    <location>
        <begin position="109"/>
        <end position="127"/>
    </location>
</feature>